<proteinExistence type="predicted"/>
<evidence type="ECO:0000313" key="2">
    <source>
        <dbReference type="EMBL" id="QHU18494.1"/>
    </source>
</evidence>
<reference evidence="2" key="1">
    <citation type="journal article" date="2020" name="Nature">
        <title>Giant virus diversity and host interactions through global metagenomics.</title>
        <authorList>
            <person name="Schulz F."/>
            <person name="Roux S."/>
            <person name="Paez-Espino D."/>
            <person name="Jungbluth S."/>
            <person name="Walsh D.A."/>
            <person name="Denef V.J."/>
            <person name="McMahon K.D."/>
            <person name="Konstantinidis K.T."/>
            <person name="Eloe-Fadrosh E.A."/>
            <person name="Kyrpides N.C."/>
            <person name="Woyke T."/>
        </authorList>
    </citation>
    <scope>NUCLEOTIDE SEQUENCE</scope>
    <source>
        <strain evidence="2">GVMAG-S-3300013006-138</strain>
    </source>
</reference>
<accession>A0A6C0KQ34</accession>
<evidence type="ECO:0000256" key="1">
    <source>
        <dbReference type="SAM" id="MobiDB-lite"/>
    </source>
</evidence>
<sequence>MNWETVLNEKMEGLRDSFHEFIENGGTEEECVDLLNENLGYMGIHAYFTDPNSTNRIQLPSTEALAKLYANRQPIPPTPGYRTPVRGPVPAPVSRGFVTPAAPGTPFSPPRRNEASRKRSRLENILRNNNNRNNNARRTRKK</sequence>
<name>A0A6C0KQ34_9ZZZZ</name>
<organism evidence="2">
    <name type="scientific">viral metagenome</name>
    <dbReference type="NCBI Taxonomy" id="1070528"/>
    <lineage>
        <taxon>unclassified sequences</taxon>
        <taxon>metagenomes</taxon>
        <taxon>organismal metagenomes</taxon>
    </lineage>
</organism>
<dbReference type="EMBL" id="MN740934">
    <property type="protein sequence ID" value="QHU18494.1"/>
    <property type="molecule type" value="Genomic_DNA"/>
</dbReference>
<feature type="compositionally biased region" description="Low complexity" evidence="1">
    <location>
        <begin position="125"/>
        <end position="134"/>
    </location>
</feature>
<feature type="region of interest" description="Disordered" evidence="1">
    <location>
        <begin position="75"/>
        <end position="142"/>
    </location>
</feature>
<feature type="compositionally biased region" description="Basic and acidic residues" evidence="1">
    <location>
        <begin position="111"/>
        <end position="124"/>
    </location>
</feature>
<dbReference type="AlphaFoldDB" id="A0A6C0KQ34"/>
<protein>
    <submittedName>
        <fullName evidence="2">Uncharacterized protein</fullName>
    </submittedName>
</protein>